<dbReference type="SUPFAM" id="SSF46785">
    <property type="entry name" value="Winged helix' DNA-binding domain"/>
    <property type="match status" value="1"/>
</dbReference>
<dbReference type="InterPro" id="IPR036390">
    <property type="entry name" value="WH_DNA-bd_sf"/>
</dbReference>
<dbReference type="PROSITE" id="PS51118">
    <property type="entry name" value="HTH_HXLR"/>
    <property type="match status" value="1"/>
</dbReference>
<dbReference type="InterPro" id="IPR002577">
    <property type="entry name" value="HTH_HxlR"/>
</dbReference>
<evidence type="ECO:0000259" key="4">
    <source>
        <dbReference type="PROSITE" id="PS51118"/>
    </source>
</evidence>
<evidence type="ECO:0000256" key="2">
    <source>
        <dbReference type="ARBA" id="ARBA00023125"/>
    </source>
</evidence>
<reference evidence="5 6" key="1">
    <citation type="submission" date="2018-10" db="EMBL/GenBank/DDBJ databases">
        <authorList>
            <person name="Zhang X."/>
        </authorList>
    </citation>
    <scope>NUCLEOTIDE SEQUENCE [LARGE SCALE GENOMIC DNA]</scope>
    <source>
        <strain evidence="5 6">SK-G1</strain>
    </source>
</reference>
<protein>
    <submittedName>
        <fullName evidence="5">Transcriptional regulator</fullName>
    </submittedName>
</protein>
<keyword evidence="2" id="KW-0238">DNA-binding</keyword>
<evidence type="ECO:0000256" key="3">
    <source>
        <dbReference type="ARBA" id="ARBA00023163"/>
    </source>
</evidence>
<gene>
    <name evidence="5" type="ORF">D2962_16995</name>
</gene>
<sequence length="131" mass="15457">MTEKSKKTKEATCEIEVAFSVIGGKWKPLILWFLGECGTLRFGQLQHLIPDITHRILTKQLRELEMNQLIKRKIYPEVPIRVEYSITDKGREVIPILDMMCEWADKNNYFGYKMKYNLCEQNMKDVLSRLS</sequence>
<dbReference type="Pfam" id="PF01638">
    <property type="entry name" value="HxlR"/>
    <property type="match status" value="1"/>
</dbReference>
<dbReference type="PANTHER" id="PTHR33204:SF29">
    <property type="entry name" value="TRANSCRIPTIONAL REGULATOR"/>
    <property type="match status" value="1"/>
</dbReference>
<dbReference type="Proteomes" id="UP000280960">
    <property type="component" value="Chromosome"/>
</dbReference>
<keyword evidence="6" id="KW-1185">Reference proteome</keyword>
<dbReference type="PANTHER" id="PTHR33204">
    <property type="entry name" value="TRANSCRIPTIONAL REGULATOR, MARR FAMILY"/>
    <property type="match status" value="1"/>
</dbReference>
<evidence type="ECO:0000256" key="1">
    <source>
        <dbReference type="ARBA" id="ARBA00023015"/>
    </source>
</evidence>
<keyword evidence="1" id="KW-0805">Transcription regulation</keyword>
<keyword evidence="3" id="KW-0804">Transcription</keyword>
<dbReference type="RefSeq" id="WP_120766896.1">
    <property type="nucleotide sequence ID" value="NZ_CP033169.1"/>
</dbReference>
<proteinExistence type="predicted"/>
<evidence type="ECO:0000313" key="5">
    <source>
        <dbReference type="EMBL" id="AYO32071.1"/>
    </source>
</evidence>
<evidence type="ECO:0000313" key="6">
    <source>
        <dbReference type="Proteomes" id="UP000280960"/>
    </source>
</evidence>
<dbReference type="EMBL" id="CP033169">
    <property type="protein sequence ID" value="AYO32071.1"/>
    <property type="molecule type" value="Genomic_DNA"/>
</dbReference>
<accession>A0A3G2R9C5</accession>
<organism evidence="5 6">
    <name type="scientific">Biomaibacter acetigenes</name>
    <dbReference type="NCBI Taxonomy" id="2316383"/>
    <lineage>
        <taxon>Bacteria</taxon>
        <taxon>Bacillati</taxon>
        <taxon>Bacillota</taxon>
        <taxon>Clostridia</taxon>
        <taxon>Thermosediminibacterales</taxon>
        <taxon>Tepidanaerobacteraceae</taxon>
        <taxon>Biomaibacter</taxon>
    </lineage>
</organism>
<dbReference type="Gene3D" id="1.10.10.10">
    <property type="entry name" value="Winged helix-like DNA-binding domain superfamily/Winged helix DNA-binding domain"/>
    <property type="match status" value="1"/>
</dbReference>
<dbReference type="KEGG" id="bacg:D2962_16995"/>
<dbReference type="AlphaFoldDB" id="A0A3G2R9C5"/>
<dbReference type="InterPro" id="IPR036388">
    <property type="entry name" value="WH-like_DNA-bd_sf"/>
</dbReference>
<feature type="domain" description="HTH hxlR-type" evidence="4">
    <location>
        <begin position="13"/>
        <end position="112"/>
    </location>
</feature>
<dbReference type="GO" id="GO:0003677">
    <property type="term" value="F:DNA binding"/>
    <property type="evidence" value="ECO:0007669"/>
    <property type="project" value="UniProtKB-KW"/>
</dbReference>
<name>A0A3G2R9C5_9FIRM</name>